<evidence type="ECO:0000256" key="8">
    <source>
        <dbReference type="HAMAP-Rule" id="MF_00258"/>
    </source>
</evidence>
<dbReference type="FunFam" id="3.40.50.1860:FF:000002">
    <property type="entry name" value="Glutamate racemase"/>
    <property type="match status" value="1"/>
</dbReference>
<name>A0A9X7W3B3_9BACL</name>
<dbReference type="EMBL" id="CP071182">
    <property type="protein sequence ID" value="QSO49901.1"/>
    <property type="molecule type" value="Genomic_DNA"/>
</dbReference>
<gene>
    <name evidence="8" type="primary">murI</name>
    <name evidence="9" type="ORF">JZ786_15535</name>
</gene>
<dbReference type="GO" id="GO:0009252">
    <property type="term" value="P:peptidoglycan biosynthetic process"/>
    <property type="evidence" value="ECO:0007669"/>
    <property type="project" value="UniProtKB-UniRule"/>
</dbReference>
<dbReference type="GO" id="GO:0042802">
    <property type="term" value="F:identical protein binding"/>
    <property type="evidence" value="ECO:0007669"/>
    <property type="project" value="UniProtKB-ARBA"/>
</dbReference>
<dbReference type="InterPro" id="IPR033134">
    <property type="entry name" value="Asp/Glu_racemase_AS_2"/>
</dbReference>
<dbReference type="PROSITE" id="PS00924">
    <property type="entry name" value="ASP_GLU_RACEMASE_2"/>
    <property type="match status" value="1"/>
</dbReference>
<accession>A0A9X7W3B3</accession>
<dbReference type="EC" id="5.1.1.3" evidence="2 8"/>
<keyword evidence="6 8" id="KW-0961">Cell wall biogenesis/degradation</keyword>
<evidence type="ECO:0000313" key="9">
    <source>
        <dbReference type="EMBL" id="QSO49901.1"/>
    </source>
</evidence>
<evidence type="ECO:0000313" key="10">
    <source>
        <dbReference type="Proteomes" id="UP000663505"/>
    </source>
</evidence>
<dbReference type="Gene3D" id="3.40.50.1860">
    <property type="match status" value="2"/>
</dbReference>
<protein>
    <recommendedName>
        <fullName evidence="7 8">Glutamate racemase</fullName>
        <ecNumber evidence="2 8">5.1.1.3</ecNumber>
    </recommendedName>
</protein>
<dbReference type="GO" id="GO:0071555">
    <property type="term" value="P:cell wall organization"/>
    <property type="evidence" value="ECO:0007669"/>
    <property type="project" value="UniProtKB-KW"/>
</dbReference>
<evidence type="ECO:0000256" key="4">
    <source>
        <dbReference type="ARBA" id="ARBA00022984"/>
    </source>
</evidence>
<evidence type="ECO:0000256" key="1">
    <source>
        <dbReference type="ARBA" id="ARBA00001602"/>
    </source>
</evidence>
<dbReference type="PANTHER" id="PTHR21198">
    <property type="entry name" value="GLUTAMATE RACEMASE"/>
    <property type="match status" value="1"/>
</dbReference>
<evidence type="ECO:0000256" key="2">
    <source>
        <dbReference type="ARBA" id="ARBA00013090"/>
    </source>
</evidence>
<dbReference type="AlphaFoldDB" id="A0A9X7W3B3"/>
<evidence type="ECO:0000256" key="6">
    <source>
        <dbReference type="ARBA" id="ARBA00023316"/>
    </source>
</evidence>
<feature type="binding site" evidence="8">
    <location>
        <begin position="14"/>
        <end position="15"/>
    </location>
    <ligand>
        <name>substrate</name>
    </ligand>
</feature>
<dbReference type="InterPro" id="IPR018187">
    <property type="entry name" value="Asp/Glu_racemase_AS_1"/>
</dbReference>
<sequence length="283" mass="30300">MKPVQSGLPIGIFDSGVGGLTVAAAIHARLPRESMLYFGDTARCPYGDKSPEQVLTFSIQICDFLVEQGIKMLVVACNTATAVALPFLTERYSVPVIGVIEPGASAAANLAQVGRIGVIGTAVTIASGAYERAVKTLRPGAEVVSLACPRFVPLVERGETRGPMVEALVRESLRPLEEQNVDSLILGCTHYPLLQDTIQKVMGPRVTLISSAERTAMEVAEELHAKGMAAQTEDVGEQTFYTTGDGRRMQAFLSEWLGIPESRADIRRVSPLSMEAVGSHFGL</sequence>
<dbReference type="InterPro" id="IPR001920">
    <property type="entry name" value="Asp/Glu_race"/>
</dbReference>
<dbReference type="PROSITE" id="PS00923">
    <property type="entry name" value="ASP_GLU_RACEMASE_1"/>
    <property type="match status" value="1"/>
</dbReference>
<dbReference type="NCBIfam" id="TIGR00067">
    <property type="entry name" value="glut_race"/>
    <property type="match status" value="1"/>
</dbReference>
<dbReference type="InterPro" id="IPR015942">
    <property type="entry name" value="Asp/Glu/hydantoin_racemase"/>
</dbReference>
<comment type="function">
    <text evidence="8">Provides the (R)-glutamate required for cell wall biosynthesis.</text>
</comment>
<feature type="binding site" evidence="8">
    <location>
        <begin position="189"/>
        <end position="190"/>
    </location>
    <ligand>
        <name>substrate</name>
    </ligand>
</feature>
<keyword evidence="3 8" id="KW-0133">Cell shape</keyword>
<dbReference type="PANTHER" id="PTHR21198:SF2">
    <property type="entry name" value="GLUTAMATE RACEMASE"/>
    <property type="match status" value="1"/>
</dbReference>
<feature type="active site" description="Proton donor/acceptor" evidence="8">
    <location>
        <position position="188"/>
    </location>
</feature>
<organism evidence="9 10">
    <name type="scientific">Alicyclobacillus mengziensis</name>
    <dbReference type="NCBI Taxonomy" id="2931921"/>
    <lineage>
        <taxon>Bacteria</taxon>
        <taxon>Bacillati</taxon>
        <taxon>Bacillota</taxon>
        <taxon>Bacilli</taxon>
        <taxon>Bacillales</taxon>
        <taxon>Alicyclobacillaceae</taxon>
        <taxon>Alicyclobacillus</taxon>
    </lineage>
</organism>
<dbReference type="KEGG" id="afx:JZ786_15535"/>
<evidence type="ECO:0000256" key="5">
    <source>
        <dbReference type="ARBA" id="ARBA00023235"/>
    </source>
</evidence>
<evidence type="ECO:0000256" key="7">
    <source>
        <dbReference type="ARBA" id="ARBA00070053"/>
    </source>
</evidence>
<evidence type="ECO:0000256" key="3">
    <source>
        <dbReference type="ARBA" id="ARBA00022960"/>
    </source>
</evidence>
<dbReference type="SUPFAM" id="SSF53681">
    <property type="entry name" value="Aspartate/glutamate racemase"/>
    <property type="match status" value="2"/>
</dbReference>
<keyword evidence="4 8" id="KW-0573">Peptidoglycan synthesis</keyword>
<dbReference type="GO" id="GO:0008881">
    <property type="term" value="F:glutamate racemase activity"/>
    <property type="evidence" value="ECO:0007669"/>
    <property type="project" value="UniProtKB-UniRule"/>
</dbReference>
<dbReference type="GO" id="GO:0008360">
    <property type="term" value="P:regulation of cell shape"/>
    <property type="evidence" value="ECO:0007669"/>
    <property type="project" value="UniProtKB-KW"/>
</dbReference>
<keyword evidence="5 8" id="KW-0413">Isomerase</keyword>
<feature type="binding site" evidence="8">
    <location>
        <begin position="78"/>
        <end position="79"/>
    </location>
    <ligand>
        <name>substrate</name>
    </ligand>
</feature>
<reference evidence="9 10" key="1">
    <citation type="submission" date="2021-02" db="EMBL/GenBank/DDBJ databases">
        <title>Alicyclobacillus curvatus sp. nov. and Alicyclobacillus mengziensis sp. nov., two acidophilic bacteria isolated from acid mine drainage.</title>
        <authorList>
            <person name="Huang Y."/>
        </authorList>
    </citation>
    <scope>NUCLEOTIDE SEQUENCE [LARGE SCALE GENOMIC DNA]</scope>
    <source>
        <strain evidence="9 10">S30H14</strain>
    </source>
</reference>
<dbReference type="Proteomes" id="UP000663505">
    <property type="component" value="Chromosome"/>
</dbReference>
<dbReference type="HAMAP" id="MF_00258">
    <property type="entry name" value="Glu_racemase"/>
    <property type="match status" value="1"/>
</dbReference>
<feature type="binding site" evidence="8">
    <location>
        <begin position="46"/>
        <end position="47"/>
    </location>
    <ligand>
        <name>substrate</name>
    </ligand>
</feature>
<feature type="active site" description="Proton donor/acceptor" evidence="8">
    <location>
        <position position="77"/>
    </location>
</feature>
<comment type="catalytic activity">
    <reaction evidence="1 8">
        <text>L-glutamate = D-glutamate</text>
        <dbReference type="Rhea" id="RHEA:12813"/>
        <dbReference type="ChEBI" id="CHEBI:29985"/>
        <dbReference type="ChEBI" id="CHEBI:29986"/>
        <dbReference type="EC" id="5.1.1.3"/>
    </reaction>
</comment>
<proteinExistence type="inferred from homology"/>
<comment type="similarity">
    <text evidence="8">Belongs to the aspartate/glutamate racemases family.</text>
</comment>
<keyword evidence="10" id="KW-1185">Reference proteome</keyword>
<dbReference type="Pfam" id="PF01177">
    <property type="entry name" value="Asp_Glu_race"/>
    <property type="match status" value="1"/>
</dbReference>
<comment type="pathway">
    <text evidence="8">Cell wall biogenesis; peptidoglycan biosynthesis.</text>
</comment>
<dbReference type="InterPro" id="IPR004391">
    <property type="entry name" value="Glu_race"/>
</dbReference>